<dbReference type="SMART" id="SM00060">
    <property type="entry name" value="FN3"/>
    <property type="match status" value="1"/>
</dbReference>
<dbReference type="PANTHER" id="PTHR24099:SF15">
    <property type="entry name" value="E3 UBIQUITIN-PROTEIN LIGASE TRIM9"/>
    <property type="match status" value="1"/>
</dbReference>
<dbReference type="InterPro" id="IPR050617">
    <property type="entry name" value="E3_ligase_FN3/SPRY"/>
</dbReference>
<dbReference type="CDD" id="cd00063">
    <property type="entry name" value="FN3"/>
    <property type="match status" value="1"/>
</dbReference>
<dbReference type="EMBL" id="UYRU01042314">
    <property type="protein sequence ID" value="VDK74473.1"/>
    <property type="molecule type" value="Genomic_DNA"/>
</dbReference>
<dbReference type="PANTHER" id="PTHR24099">
    <property type="entry name" value="E3 UBIQUITIN-PROTEIN LIGASE TRIM36-RELATED"/>
    <property type="match status" value="1"/>
</dbReference>
<feature type="domain" description="Fibronectin type-III" evidence="1">
    <location>
        <begin position="24"/>
        <end position="117"/>
    </location>
</feature>
<evidence type="ECO:0000259" key="1">
    <source>
        <dbReference type="PROSITE" id="PS50853"/>
    </source>
</evidence>
<sequence length="118" mass="13246">MDHDRQSCALVVAEDVEGDTYSQMPPAPSFRAEECLAEGNIMTLVWQACPGFGIDHYTLELDDGAAGPFRKVYRGLETMCTVEGLHFHSIYRARVRAHNRSGYSNYSDRLVIQTSICK</sequence>
<dbReference type="PROSITE" id="PS50853">
    <property type="entry name" value="FN3"/>
    <property type="match status" value="1"/>
</dbReference>
<dbReference type="SUPFAM" id="SSF49265">
    <property type="entry name" value="Fibronectin type III"/>
    <property type="match status" value="1"/>
</dbReference>
<dbReference type="AlphaFoldDB" id="A0A3P6SWQ5"/>
<dbReference type="FunFam" id="2.60.40.10:FF:000178">
    <property type="entry name" value="E3 ubiquitin-protein ligase TRIM9 isoform X1"/>
    <property type="match status" value="1"/>
</dbReference>
<dbReference type="Gene3D" id="2.60.40.10">
    <property type="entry name" value="Immunoglobulins"/>
    <property type="match status" value="1"/>
</dbReference>
<name>A0A3P6SWQ5_DIBLA</name>
<organism evidence="2 3">
    <name type="scientific">Dibothriocephalus latus</name>
    <name type="common">Fish tapeworm</name>
    <name type="synonym">Diphyllobothrium latum</name>
    <dbReference type="NCBI Taxonomy" id="60516"/>
    <lineage>
        <taxon>Eukaryota</taxon>
        <taxon>Metazoa</taxon>
        <taxon>Spiralia</taxon>
        <taxon>Lophotrochozoa</taxon>
        <taxon>Platyhelminthes</taxon>
        <taxon>Cestoda</taxon>
        <taxon>Eucestoda</taxon>
        <taxon>Diphyllobothriidea</taxon>
        <taxon>Diphyllobothriidae</taxon>
        <taxon>Dibothriocephalus</taxon>
    </lineage>
</organism>
<evidence type="ECO:0000313" key="3">
    <source>
        <dbReference type="Proteomes" id="UP000281553"/>
    </source>
</evidence>
<dbReference type="InterPro" id="IPR013783">
    <property type="entry name" value="Ig-like_fold"/>
</dbReference>
<reference evidence="2 3" key="1">
    <citation type="submission" date="2018-11" db="EMBL/GenBank/DDBJ databases">
        <authorList>
            <consortium name="Pathogen Informatics"/>
        </authorList>
    </citation>
    <scope>NUCLEOTIDE SEQUENCE [LARGE SCALE GENOMIC DNA]</scope>
</reference>
<gene>
    <name evidence="2" type="ORF">DILT_LOCUS2581</name>
</gene>
<protein>
    <recommendedName>
        <fullName evidence="1">Fibronectin type-III domain-containing protein</fullName>
    </recommendedName>
</protein>
<evidence type="ECO:0000313" key="2">
    <source>
        <dbReference type="EMBL" id="VDK74473.1"/>
    </source>
</evidence>
<proteinExistence type="predicted"/>
<dbReference type="InterPro" id="IPR036116">
    <property type="entry name" value="FN3_sf"/>
</dbReference>
<accession>A0A3P6SWQ5</accession>
<dbReference type="OrthoDB" id="295536at2759"/>
<dbReference type="InterPro" id="IPR003961">
    <property type="entry name" value="FN3_dom"/>
</dbReference>
<dbReference type="Proteomes" id="UP000281553">
    <property type="component" value="Unassembled WGS sequence"/>
</dbReference>
<keyword evidence="3" id="KW-1185">Reference proteome</keyword>